<organism evidence="1">
    <name type="scientific">Hexamita inflata</name>
    <dbReference type="NCBI Taxonomy" id="28002"/>
    <lineage>
        <taxon>Eukaryota</taxon>
        <taxon>Metamonada</taxon>
        <taxon>Diplomonadida</taxon>
        <taxon>Hexamitidae</taxon>
        <taxon>Hexamitinae</taxon>
        <taxon>Hexamita</taxon>
    </lineage>
</organism>
<accession>A0AA86U8R2</accession>
<protein>
    <submittedName>
        <fullName evidence="2">Hypothetical_protein</fullName>
    </submittedName>
</protein>
<evidence type="ECO:0000313" key="3">
    <source>
        <dbReference type="Proteomes" id="UP001642409"/>
    </source>
</evidence>
<dbReference type="EMBL" id="CATOUU010000782">
    <property type="protein sequence ID" value="CAI9947770.1"/>
    <property type="molecule type" value="Genomic_DNA"/>
</dbReference>
<proteinExistence type="predicted"/>
<name>A0AA86U8R2_9EUKA</name>
<sequence length="679" mass="73165">MANATKADANLQYNTTILDWRIYNNITQLNASILLNLTQSQNQISNLIQNINNLSQIVNKNQNSIQNQNITIFDQQKIIDQLKQQTTCTNNLGYQVVNGSCIQVTCPIQGQFSINGICQCTNINSFIQDLTCVCPSSSVLVGNTCTCTQLGNSIVNNTCKKTSQVILSADNTVMCTQQVSLTTYEVVYTIVYSIIQSDFSSGYVFSSTTIQNALIDITDSTYSTVQPLFQSQSSFVNIVIQIGTQTLNGGSILSTGSQITINSVNIVSKQSTSISIAVGFQINILSPVSSNSIISSLLLNLTFALSQGNITLFGSITGTMDVNNYQINGQYLSTACVALLGITVSSANISLKYITAAPFAFNVGNYSALLLSNVQASTISIVNIIIMLGNSTNQQITNSITSTAANTYQFGGLITYVYNATTKINSLLINSNQSFTSNYVANSGLVIGNAQYYKTVVIIQNFCLKQQLNSTSLNFTSVGIFGLYIGNISIKQSSIIFNVQTAYLRNFGIIGSSKVSAIYSELIDMKVSVNTIVGTNSNGMVASLVGDQEFSLISVQNLYISSCNISSQNLNGCFIGYSFSSNVTIINSSVQNSNITSTQQWVGGLIGYSNACKYKITNVSVQVVRIKSASYQGIILGLDFNGSNAFTISSSWTAGNYVNDVQQVDCSNLTNIWSVTQCT</sequence>
<keyword evidence="3" id="KW-1185">Reference proteome</keyword>
<dbReference type="EMBL" id="CAXDID020000155">
    <property type="protein sequence ID" value="CAL6042813.1"/>
    <property type="molecule type" value="Genomic_DNA"/>
</dbReference>
<dbReference type="AlphaFoldDB" id="A0AA86U8R2"/>
<reference evidence="2 3" key="2">
    <citation type="submission" date="2024-07" db="EMBL/GenBank/DDBJ databases">
        <authorList>
            <person name="Akdeniz Z."/>
        </authorList>
    </citation>
    <scope>NUCLEOTIDE SEQUENCE [LARGE SCALE GENOMIC DNA]</scope>
</reference>
<evidence type="ECO:0000313" key="2">
    <source>
        <dbReference type="EMBL" id="CAL6042813.1"/>
    </source>
</evidence>
<comment type="caution">
    <text evidence="1">The sequence shown here is derived from an EMBL/GenBank/DDBJ whole genome shotgun (WGS) entry which is preliminary data.</text>
</comment>
<dbReference type="Proteomes" id="UP001642409">
    <property type="component" value="Unassembled WGS sequence"/>
</dbReference>
<gene>
    <name evidence="1" type="ORF">HINF_LOCUS35415</name>
    <name evidence="2" type="ORF">HINF_LOCUS39770</name>
</gene>
<reference evidence="1" key="1">
    <citation type="submission" date="2023-06" db="EMBL/GenBank/DDBJ databases">
        <authorList>
            <person name="Kurt Z."/>
        </authorList>
    </citation>
    <scope>NUCLEOTIDE SEQUENCE</scope>
</reference>
<evidence type="ECO:0000313" key="1">
    <source>
        <dbReference type="EMBL" id="CAI9947770.1"/>
    </source>
</evidence>